<gene>
    <name evidence="1" type="primary">AIM24</name>
    <name evidence="1" type="ORF">H2199_000708</name>
</gene>
<reference evidence="1" key="1">
    <citation type="submission" date="2022-10" db="EMBL/GenBank/DDBJ databases">
        <title>Culturing micro-colonial fungi from biological soil crusts in the Mojave desert and describing Neophaeococcomyces mojavensis, and introducing the new genera and species Taxawa tesnikishii.</title>
        <authorList>
            <person name="Kurbessoian T."/>
            <person name="Stajich J.E."/>
        </authorList>
    </citation>
    <scope>NUCLEOTIDE SEQUENCE</scope>
    <source>
        <strain evidence="1">JES_115</strain>
    </source>
</reference>
<keyword evidence="2" id="KW-1185">Reference proteome</keyword>
<name>A0ACC2ZMG5_9PEZI</name>
<accession>A0ACC2ZMG5</accession>
<evidence type="ECO:0000313" key="2">
    <source>
        <dbReference type="Proteomes" id="UP001172680"/>
    </source>
</evidence>
<evidence type="ECO:0000313" key="1">
    <source>
        <dbReference type="EMBL" id="KAJ9648795.1"/>
    </source>
</evidence>
<protein>
    <submittedName>
        <fullName evidence="1">Altered inheritance of mitochondria protein 24, mitochondrial</fullName>
    </submittedName>
</protein>
<dbReference type="EMBL" id="JAPDRP010000002">
    <property type="protein sequence ID" value="KAJ9648795.1"/>
    <property type="molecule type" value="Genomic_DNA"/>
</dbReference>
<comment type="caution">
    <text evidence="1">The sequence shown here is derived from an EMBL/GenBank/DDBJ whole genome shotgun (WGS) entry which is preliminary data.</text>
</comment>
<organism evidence="1 2">
    <name type="scientific">Coniosporium tulheliwenetii</name>
    <dbReference type="NCBI Taxonomy" id="3383036"/>
    <lineage>
        <taxon>Eukaryota</taxon>
        <taxon>Fungi</taxon>
        <taxon>Dikarya</taxon>
        <taxon>Ascomycota</taxon>
        <taxon>Pezizomycotina</taxon>
        <taxon>Dothideomycetes</taxon>
        <taxon>Dothideomycetes incertae sedis</taxon>
        <taxon>Coniosporium</taxon>
    </lineage>
</organism>
<dbReference type="Proteomes" id="UP001172680">
    <property type="component" value="Unassembled WGS sequence"/>
</dbReference>
<proteinExistence type="predicted"/>
<sequence>MAERGARRQSQQQYAEISCEVHMERSMLYRVEPCIHGLNKRRACLFLAELRARSSAAAYRFAQLFHFPWCVCWLNGLNGLNDARFEVIGSPYSLLSVSLSASQNLYTRRGTLVGLSGKAENAVSTLSILEPFRRALVGIPFLYQRISSTTPVTALISSKSPITSFAVVHLDGRLDWIVAQRSALLAWTGHALSVKPRINTSMVTGRGLLGLVGTGQIYQIHLKSGEEYVVHPSNVVAYTMTQHPPQPYRFKSALRLQVPGFSLGALVPDTKFFREMARTGTWKAISNFFFTVRTWARRSIWGDRLFLQFHGPSTILLQSRGSRLSDSLSRRDVAEIADAPAGAAEEAVTLSLRKESGHGSSMSGAAPANEQKTRVSYATVESGKVDFKSS</sequence>